<proteinExistence type="predicted"/>
<dbReference type="AlphaFoldDB" id="A0A2N0RJ84"/>
<dbReference type="VEuPathDB" id="FungiDB:FUN_011854"/>
<dbReference type="Proteomes" id="UP000232688">
    <property type="component" value="Unassembled WGS sequence"/>
</dbReference>
<accession>A0A2N0RJ84</accession>
<dbReference type="VEuPathDB" id="FungiDB:RhiirA1_443385"/>
<evidence type="ECO:0000313" key="1">
    <source>
        <dbReference type="EMBL" id="PKC63355.1"/>
    </source>
</evidence>
<dbReference type="VEuPathDB" id="FungiDB:RhiirFUN_010747"/>
<dbReference type="EMBL" id="LLXH01000746">
    <property type="protein sequence ID" value="PKC63355.1"/>
    <property type="molecule type" value="Genomic_DNA"/>
</dbReference>
<evidence type="ECO:0000313" key="2">
    <source>
        <dbReference type="Proteomes" id="UP000232688"/>
    </source>
</evidence>
<comment type="caution">
    <text evidence="1">The sequence shown here is derived from an EMBL/GenBank/DDBJ whole genome shotgun (WGS) entry which is preliminary data.</text>
</comment>
<protein>
    <submittedName>
        <fullName evidence="1">Uncharacterized protein</fullName>
    </submittedName>
</protein>
<reference evidence="1 2" key="2">
    <citation type="submission" date="2017-10" db="EMBL/GenBank/DDBJ databases">
        <title>Genome analyses suggest a sexual origin of heterokaryosis in a supposedly ancient asexual fungus.</title>
        <authorList>
            <person name="Corradi N."/>
            <person name="Sedzielewska K."/>
            <person name="Noel J."/>
            <person name="Charron P."/>
            <person name="Farinelli L."/>
            <person name="Marton T."/>
            <person name="Kruger M."/>
            <person name="Pelin A."/>
            <person name="Brachmann A."/>
            <person name="Corradi N."/>
        </authorList>
    </citation>
    <scope>NUCLEOTIDE SEQUENCE [LARGE SCALE GENOMIC DNA]</scope>
    <source>
        <strain evidence="1 2">A1</strain>
    </source>
</reference>
<sequence length="188" mass="21368">MFDARLKAIDIKKRYSWQAVSRYDLIGQNGFYEKTEFRKASNNVASSSSSEDEQFFEASDSQSGSRIPSIEELENCNKLNATFSERINKLNEGTAPTKGIEKGVELEKRSNSWGVSGNRSSDASFGSCGEIWMNDINELLVTENFQMIGDYWGKSFYKKCNDLSVEDFWMPYGTLEFGSLKQNFDNGR</sequence>
<name>A0A2N0RJ84_9GLOM</name>
<reference evidence="1 2" key="1">
    <citation type="submission" date="2017-10" db="EMBL/GenBank/DDBJ databases">
        <title>Extensive intraspecific genome diversity in a model arbuscular mycorrhizal fungus.</title>
        <authorList>
            <person name="Chen E.C.H."/>
            <person name="Morin E."/>
            <person name="Baudet D."/>
            <person name="Noel J."/>
            <person name="Ndikumana S."/>
            <person name="Charron P."/>
            <person name="St-Onge C."/>
            <person name="Giorgi J."/>
            <person name="Grigoriev I.V."/>
            <person name="Roux C."/>
            <person name="Martin F.M."/>
            <person name="Corradi N."/>
        </authorList>
    </citation>
    <scope>NUCLEOTIDE SEQUENCE [LARGE SCALE GENOMIC DNA]</scope>
    <source>
        <strain evidence="1 2">A1</strain>
    </source>
</reference>
<gene>
    <name evidence="1" type="ORF">RhiirA1_443385</name>
</gene>
<organism evidence="1 2">
    <name type="scientific">Rhizophagus irregularis</name>
    <dbReference type="NCBI Taxonomy" id="588596"/>
    <lineage>
        <taxon>Eukaryota</taxon>
        <taxon>Fungi</taxon>
        <taxon>Fungi incertae sedis</taxon>
        <taxon>Mucoromycota</taxon>
        <taxon>Glomeromycotina</taxon>
        <taxon>Glomeromycetes</taxon>
        <taxon>Glomerales</taxon>
        <taxon>Glomeraceae</taxon>
        <taxon>Rhizophagus</taxon>
    </lineage>
</organism>